<comment type="similarity">
    <text evidence="1 8">Belongs to the class-I aminoacyl-tRNA synthetase family. Glutamate--tRNA ligase type 1 subfamily.</text>
</comment>
<dbReference type="Pfam" id="PF00749">
    <property type="entry name" value="tRNA-synt_1c"/>
    <property type="match status" value="1"/>
</dbReference>
<dbReference type="AlphaFoldDB" id="A0A1H8APK1"/>
<dbReference type="InterPro" id="IPR000924">
    <property type="entry name" value="Glu/Gln-tRNA-synth"/>
</dbReference>
<dbReference type="PROSITE" id="PS00178">
    <property type="entry name" value="AA_TRNA_LIGASE_I"/>
    <property type="match status" value="1"/>
</dbReference>
<dbReference type="InterPro" id="IPR045462">
    <property type="entry name" value="aa-tRNA-synth_I_cd-bd"/>
</dbReference>
<proteinExistence type="inferred from homology"/>
<reference evidence="11 12" key="1">
    <citation type="submission" date="2016-10" db="EMBL/GenBank/DDBJ databases">
        <authorList>
            <person name="de Groot N.N."/>
        </authorList>
    </citation>
    <scope>NUCLEOTIDE SEQUENCE [LARGE SCALE GENOMIC DNA]</scope>
    <source>
        <strain evidence="11 12">DSM 8423</strain>
    </source>
</reference>
<dbReference type="Gene3D" id="1.10.8.70">
    <property type="entry name" value="Glutamate-tRNA synthetase, class I, anticodon-binding domain 1"/>
    <property type="match status" value="1"/>
</dbReference>
<dbReference type="RefSeq" id="WP_217639024.1">
    <property type="nucleotide sequence ID" value="NZ_FOBS01000039.1"/>
</dbReference>
<feature type="domain" description="Aminoacyl-tRNA synthetase class I anticodon-binding" evidence="10">
    <location>
        <begin position="337"/>
        <end position="479"/>
    </location>
</feature>
<evidence type="ECO:0000256" key="4">
    <source>
        <dbReference type="ARBA" id="ARBA00022741"/>
    </source>
</evidence>
<dbReference type="FunFam" id="3.40.50.620:FF:000045">
    <property type="entry name" value="Glutamate--tRNA ligase, mitochondrial"/>
    <property type="match status" value="1"/>
</dbReference>
<evidence type="ECO:0000259" key="9">
    <source>
        <dbReference type="Pfam" id="PF00749"/>
    </source>
</evidence>
<dbReference type="InterPro" id="IPR008925">
    <property type="entry name" value="aa_tRNA-synth_I_cd-bd_sf"/>
</dbReference>
<dbReference type="GO" id="GO:0004818">
    <property type="term" value="F:glutamate-tRNA ligase activity"/>
    <property type="evidence" value="ECO:0007669"/>
    <property type="project" value="UniProtKB-UniRule"/>
</dbReference>
<evidence type="ECO:0000256" key="3">
    <source>
        <dbReference type="ARBA" id="ARBA00022598"/>
    </source>
</evidence>
<comment type="subunit">
    <text evidence="8">Monomer.</text>
</comment>
<protein>
    <recommendedName>
        <fullName evidence="8">Glutamate--tRNA ligase</fullName>
        <ecNumber evidence="8">6.1.1.17</ecNumber>
    </recommendedName>
    <alternativeName>
        <fullName evidence="8">Glutamyl-tRNA synthetase</fullName>
        <shortName evidence="8">GluRS</shortName>
    </alternativeName>
</protein>
<keyword evidence="5 8" id="KW-0067">ATP-binding</keyword>
<dbReference type="CDD" id="cd00808">
    <property type="entry name" value="GluRS_core"/>
    <property type="match status" value="1"/>
</dbReference>
<dbReference type="GO" id="GO:0005524">
    <property type="term" value="F:ATP binding"/>
    <property type="evidence" value="ECO:0007669"/>
    <property type="project" value="UniProtKB-UniRule"/>
</dbReference>
<evidence type="ECO:0000313" key="12">
    <source>
        <dbReference type="Proteomes" id="UP000198744"/>
    </source>
</evidence>
<dbReference type="InterPro" id="IPR014729">
    <property type="entry name" value="Rossmann-like_a/b/a_fold"/>
</dbReference>
<feature type="short sequence motif" description="'HIGH' region" evidence="8">
    <location>
        <begin position="12"/>
        <end position="22"/>
    </location>
</feature>
<comment type="caution">
    <text evidence="8">Lacks conserved residue(s) required for the propagation of feature annotation.</text>
</comment>
<keyword evidence="6 8" id="KW-0648">Protein biosynthesis</keyword>
<dbReference type="InterPro" id="IPR033910">
    <property type="entry name" value="GluRS_core"/>
</dbReference>
<comment type="catalytic activity">
    <reaction evidence="8">
        <text>tRNA(Glu) + L-glutamate + ATP = L-glutamyl-tRNA(Glu) + AMP + diphosphate</text>
        <dbReference type="Rhea" id="RHEA:23540"/>
        <dbReference type="Rhea" id="RHEA-COMP:9663"/>
        <dbReference type="Rhea" id="RHEA-COMP:9680"/>
        <dbReference type="ChEBI" id="CHEBI:29985"/>
        <dbReference type="ChEBI" id="CHEBI:30616"/>
        <dbReference type="ChEBI" id="CHEBI:33019"/>
        <dbReference type="ChEBI" id="CHEBI:78442"/>
        <dbReference type="ChEBI" id="CHEBI:78520"/>
        <dbReference type="ChEBI" id="CHEBI:456215"/>
        <dbReference type="EC" id="6.1.1.17"/>
    </reaction>
</comment>
<sequence length="481" mass="54631">MNPKIPRVRFAPSPTGDLHIGNARTAFFNWLYARHFGGRLILRIEDTDQERTTKAFEDNLLEDLKWLTLDWDEGPEREGSVGPYRQSERLALYESFLKILIKEERVYPCYCTEEELELERTALLSRKIAPRYMGKCRNLTLEERRRLEAQGRKPTYRFRVQPGTIAFQDRIRGLMRFEGEAIGDFIIVRSNGIPAYNFAVVIDDHFMEISSVIRGEDHLSNTAIQLMLYEALGFAPPEFAHHSLILGKDRTKLSKRHGSVSVREFREKGILPEALLNYLALLGGSIGEGREVCPVEEIIAAFSLDRAGKSGAIFDEDKLVWMNSLYIHNESPNALKDKLLPFIRKAGYDANSLESQWLDRMVEVVQPNLATMTDIGPYLVMLASEGFPIEEDAASLLQEKDSQAVIRALLPLIEEGDFSREDFYPQVMTRLRNVTGVKGKKLFMPVRAALTGSTRGPELDRIFSLLGRQSVTARLSKALST</sequence>
<dbReference type="InterPro" id="IPR020752">
    <property type="entry name" value="Glu-tRNA-synth_I_codon-bd_sub1"/>
</dbReference>
<keyword evidence="12" id="KW-1185">Reference proteome</keyword>
<evidence type="ECO:0000313" key="11">
    <source>
        <dbReference type="EMBL" id="SEM72655.1"/>
    </source>
</evidence>
<feature type="domain" description="Glutamyl/glutaminyl-tRNA synthetase class Ib catalytic" evidence="9">
    <location>
        <begin position="7"/>
        <end position="321"/>
    </location>
</feature>
<dbReference type="EC" id="6.1.1.17" evidence="8"/>
<dbReference type="InterPro" id="IPR020751">
    <property type="entry name" value="aa-tRNA-synth_I_codon-bd_sub2"/>
</dbReference>
<feature type="binding site" evidence="8">
    <location>
        <position position="255"/>
    </location>
    <ligand>
        <name>ATP</name>
        <dbReference type="ChEBI" id="CHEBI:30616"/>
    </ligand>
</feature>
<dbReference type="HAMAP" id="MF_00022">
    <property type="entry name" value="Glu_tRNA_synth_type1"/>
    <property type="match status" value="1"/>
</dbReference>
<dbReference type="Proteomes" id="UP000198744">
    <property type="component" value="Unassembled WGS sequence"/>
</dbReference>
<name>A0A1H8APK1_9BACT</name>
<dbReference type="NCBIfam" id="NF004315">
    <property type="entry name" value="PRK05710.1-4"/>
    <property type="match status" value="1"/>
</dbReference>
<evidence type="ECO:0000256" key="8">
    <source>
        <dbReference type="HAMAP-Rule" id="MF_00022"/>
    </source>
</evidence>
<dbReference type="InterPro" id="IPR004527">
    <property type="entry name" value="Glu-tRNA-ligase_bac/mito"/>
</dbReference>
<dbReference type="PRINTS" id="PR00987">
    <property type="entry name" value="TRNASYNTHGLU"/>
</dbReference>
<dbReference type="Gene3D" id="1.10.10.350">
    <property type="match status" value="1"/>
</dbReference>
<dbReference type="InterPro" id="IPR020058">
    <property type="entry name" value="Glu/Gln-tRNA-synth_Ib_cat-dom"/>
</dbReference>
<dbReference type="SUPFAM" id="SSF52374">
    <property type="entry name" value="Nucleotidylyl transferase"/>
    <property type="match status" value="1"/>
</dbReference>
<dbReference type="NCBIfam" id="TIGR00464">
    <property type="entry name" value="gltX_bact"/>
    <property type="match status" value="1"/>
</dbReference>
<dbReference type="InterPro" id="IPR049940">
    <property type="entry name" value="GluQ/Sye"/>
</dbReference>
<keyword evidence="7 8" id="KW-0030">Aminoacyl-tRNA synthetase</keyword>
<feature type="short sequence motif" description="'KMSKS' region" evidence="8">
    <location>
        <begin position="252"/>
        <end position="256"/>
    </location>
</feature>
<evidence type="ECO:0000256" key="6">
    <source>
        <dbReference type="ARBA" id="ARBA00022917"/>
    </source>
</evidence>
<dbReference type="GO" id="GO:0008270">
    <property type="term" value="F:zinc ion binding"/>
    <property type="evidence" value="ECO:0007669"/>
    <property type="project" value="InterPro"/>
</dbReference>
<dbReference type="GO" id="GO:0005829">
    <property type="term" value="C:cytosol"/>
    <property type="evidence" value="ECO:0007669"/>
    <property type="project" value="TreeGrafter"/>
</dbReference>
<keyword evidence="4 8" id="KW-0547">Nucleotide-binding</keyword>
<evidence type="ECO:0000256" key="2">
    <source>
        <dbReference type="ARBA" id="ARBA00022490"/>
    </source>
</evidence>
<evidence type="ECO:0000256" key="7">
    <source>
        <dbReference type="ARBA" id="ARBA00023146"/>
    </source>
</evidence>
<accession>A0A1H8APK1</accession>
<gene>
    <name evidence="8" type="primary">gltX</name>
    <name evidence="11" type="ORF">SAMN04489760_13918</name>
</gene>
<dbReference type="GO" id="GO:0006424">
    <property type="term" value="P:glutamyl-tRNA aminoacylation"/>
    <property type="evidence" value="ECO:0007669"/>
    <property type="project" value="UniProtKB-UniRule"/>
</dbReference>
<keyword evidence="3 8" id="KW-0436">Ligase</keyword>
<dbReference type="Pfam" id="PF19269">
    <property type="entry name" value="Anticodon_2"/>
    <property type="match status" value="1"/>
</dbReference>
<dbReference type="GO" id="GO:0000049">
    <property type="term" value="F:tRNA binding"/>
    <property type="evidence" value="ECO:0007669"/>
    <property type="project" value="InterPro"/>
</dbReference>
<dbReference type="Gene3D" id="3.40.50.620">
    <property type="entry name" value="HUPs"/>
    <property type="match status" value="1"/>
</dbReference>
<evidence type="ECO:0000259" key="10">
    <source>
        <dbReference type="Pfam" id="PF19269"/>
    </source>
</evidence>
<dbReference type="EMBL" id="FOBS01000039">
    <property type="protein sequence ID" value="SEM72655.1"/>
    <property type="molecule type" value="Genomic_DNA"/>
</dbReference>
<evidence type="ECO:0000256" key="5">
    <source>
        <dbReference type="ARBA" id="ARBA00022840"/>
    </source>
</evidence>
<dbReference type="STRING" id="43775.SAMN04489760_13918"/>
<dbReference type="PANTHER" id="PTHR43311">
    <property type="entry name" value="GLUTAMATE--TRNA LIGASE"/>
    <property type="match status" value="1"/>
</dbReference>
<dbReference type="InterPro" id="IPR001412">
    <property type="entry name" value="aa-tRNA-synth_I_CS"/>
</dbReference>
<comment type="subcellular location">
    <subcellularLocation>
        <location evidence="8">Cytoplasm</location>
    </subcellularLocation>
</comment>
<evidence type="ECO:0000256" key="1">
    <source>
        <dbReference type="ARBA" id="ARBA00007894"/>
    </source>
</evidence>
<comment type="function">
    <text evidence="8">Catalyzes the attachment of glutamate to tRNA(Glu) in a two-step reaction: glutamate is first activated by ATP to form Glu-AMP and then transferred to the acceptor end of tRNA(Glu).</text>
</comment>
<keyword evidence="2 8" id="KW-0963">Cytoplasm</keyword>
<dbReference type="PANTHER" id="PTHR43311:SF2">
    <property type="entry name" value="GLUTAMATE--TRNA LIGASE, MITOCHONDRIAL-RELATED"/>
    <property type="match status" value="1"/>
</dbReference>
<dbReference type="SUPFAM" id="SSF48163">
    <property type="entry name" value="An anticodon-binding domain of class I aminoacyl-tRNA synthetases"/>
    <property type="match status" value="1"/>
</dbReference>
<organism evidence="11 12">
    <name type="scientific">Syntrophus gentianae</name>
    <dbReference type="NCBI Taxonomy" id="43775"/>
    <lineage>
        <taxon>Bacteria</taxon>
        <taxon>Pseudomonadati</taxon>
        <taxon>Thermodesulfobacteriota</taxon>
        <taxon>Syntrophia</taxon>
        <taxon>Syntrophales</taxon>
        <taxon>Syntrophaceae</taxon>
        <taxon>Syntrophus</taxon>
    </lineage>
</organism>